<dbReference type="InterPro" id="IPR027798">
    <property type="entry name" value="Ub_Mut7C"/>
</dbReference>
<dbReference type="AlphaFoldDB" id="A0A423GPG6"/>
<sequence length="109" mass="11979">MAAVHYLRARARGDGRAHDRGARDTEVELVQLNGKSVGFERVIFDGDRLAVYPKFEALDISSLLMASRMARPPNPYSQNALIQSPTAGVSRLTRQFAQRALSHGAPDQS</sequence>
<dbReference type="Pfam" id="PF14451">
    <property type="entry name" value="Ub-Mut7C"/>
    <property type="match status" value="1"/>
</dbReference>
<dbReference type="EMBL" id="MOBI01000020">
    <property type="protein sequence ID" value="ROM94606.1"/>
    <property type="molecule type" value="Genomic_DNA"/>
</dbReference>
<reference evidence="2 3" key="1">
    <citation type="submission" date="2016-10" db="EMBL/GenBank/DDBJ databases">
        <title>Comparative genome analysis of multiple Pseudomonas spp. focuses on biocontrol and plant growth promoting traits.</title>
        <authorList>
            <person name="Tao X.-Y."/>
            <person name="Taylor C.G."/>
        </authorList>
    </citation>
    <scope>NUCLEOTIDE SEQUENCE [LARGE SCALE GENOMIC DNA]</scope>
    <source>
        <strain evidence="2 3">37D10</strain>
    </source>
</reference>
<evidence type="ECO:0000259" key="1">
    <source>
        <dbReference type="Pfam" id="PF14451"/>
    </source>
</evidence>
<name>A0A423GPG6_9PSED</name>
<accession>A0A423GPG6</accession>
<evidence type="ECO:0000313" key="2">
    <source>
        <dbReference type="EMBL" id="ROM94606.1"/>
    </source>
</evidence>
<feature type="domain" description="Ubiquitin Mut7-C" evidence="1">
    <location>
        <begin position="24"/>
        <end position="59"/>
    </location>
</feature>
<dbReference type="Proteomes" id="UP000284684">
    <property type="component" value="Unassembled WGS sequence"/>
</dbReference>
<comment type="caution">
    <text evidence="2">The sequence shown here is derived from an EMBL/GenBank/DDBJ whole genome shotgun (WGS) entry which is preliminary data.</text>
</comment>
<proteinExistence type="predicted"/>
<evidence type="ECO:0000313" key="3">
    <source>
        <dbReference type="Proteomes" id="UP000284684"/>
    </source>
</evidence>
<protein>
    <recommendedName>
        <fullName evidence="1">Ubiquitin Mut7-C domain-containing protein</fullName>
    </recommendedName>
</protein>
<organism evidence="2 3">
    <name type="scientific">Pseudomonas brassicacearum</name>
    <dbReference type="NCBI Taxonomy" id="930166"/>
    <lineage>
        <taxon>Bacteria</taxon>
        <taxon>Pseudomonadati</taxon>
        <taxon>Pseudomonadota</taxon>
        <taxon>Gammaproteobacteria</taxon>
        <taxon>Pseudomonadales</taxon>
        <taxon>Pseudomonadaceae</taxon>
        <taxon>Pseudomonas</taxon>
    </lineage>
</organism>
<gene>
    <name evidence="2" type="ORF">BK658_18865</name>
</gene>